<keyword evidence="2" id="KW-1185">Reference proteome</keyword>
<protein>
    <recommendedName>
        <fullName evidence="3">Type I secretion C-terminal target domain (VC_A0849 subclass)</fullName>
    </recommendedName>
</protein>
<gene>
    <name evidence="1" type="ORF">SAMN04488044_2713</name>
</gene>
<sequence length="956" mass="106758">MGILVVIKHAEIGRLHRRMSGLSTVLSVALILCAMSARAEATKVYVFGNSLIHHESASEGTSVPHWLGYLSQRQNTPLELDGEWGFLRNFAEDRPPAPNWAFETLSSAWSRQYRTFQDVGYDAVIINPANFIQYQGPDRPYDGENPDRATPLLAAVKTLSKPGMPQRVIVYEGWAEMAPFGRSFPPKARELRKYHAFNTEDYHDWYVDFADALQAELPDQEIHLLPVARILSRGFLETGLSDIPVEALYSDDAPHGTDTLYFLAAIPVYAALFDRLPTAADVPEGLHPSVRTHFGDFLDIVRSEMPIKETAVRPSPDAPFQQGRPPALGYGLNGIADWSTQVPFVDHMKSARTWIGHLPGQFGGWDEADLNAAGALDPYGWPTRIPDALDRIETFMLTDFPPEASQHAGLYRLRYDGTGQVDLSGPLRVRRYGDGEVWFHFTPGDGGIGVSISETDPDQSGDYIRNISVVHEDQIPLYEAGLQFNPEWTRLIEPVRLVRFMDWMQTNGSAISDWQARPVVTDYSYTRRGVPLEVMVDLANQIGADPWFTLPHLANDAYVDAFARYVHAQLRPDLTAHVEYSNEVWNYLFPQAPWAGEQARARWGETVGDDGWMQFYGYRAAQVAAHWKAIFADQPDRLKTIITTHTDWPGLEGAIFEGAARAGQTDLHAPSDLFDAYAVTGYFGYELMNEDTAPALVQRLGDIGWPNATEADKTALMDQLADDLRRDSLKPLVTETWPYHAEVAARHNLDLIMYEGGTHVVAHGDWNTTAELTDFLIALNYSAQMAELYQELLIGWQKAGGTVFNAFVDVAKPSQWGSWGTRRHIGDETHRFDILSAYNLAGSHWDDLRAAEDFAAGVWHAGTEQAEVILGTQYPDLLLGEEGDDEFHPMHGKDHIHGGEGNDHVVLEGMLEHYRFHGKDGRLIAKSATSEVHLFAVETLSFSATPGLIISTSDLF</sequence>
<dbReference type="Proteomes" id="UP000184211">
    <property type="component" value="Unassembled WGS sequence"/>
</dbReference>
<dbReference type="Pfam" id="PF00353">
    <property type="entry name" value="HemolysinCabind"/>
    <property type="match status" value="2"/>
</dbReference>
<name>A0A1M5TVU8_9RHOB</name>
<dbReference type="AlphaFoldDB" id="A0A1M5TVU8"/>
<evidence type="ECO:0008006" key="3">
    <source>
        <dbReference type="Google" id="ProtNLM"/>
    </source>
</evidence>
<reference evidence="2" key="1">
    <citation type="submission" date="2016-11" db="EMBL/GenBank/DDBJ databases">
        <authorList>
            <person name="Varghese N."/>
            <person name="Submissions S."/>
        </authorList>
    </citation>
    <scope>NUCLEOTIDE SEQUENCE [LARGE SCALE GENOMIC DNA]</scope>
    <source>
        <strain evidence="2">DSM 28223</strain>
    </source>
</reference>
<dbReference type="RefSeq" id="WP_110721854.1">
    <property type="nucleotide sequence ID" value="NZ_FQWM01000006.1"/>
</dbReference>
<accession>A0A1M5TVU8</accession>
<dbReference type="InterPro" id="IPR011049">
    <property type="entry name" value="Serralysin-like_metalloprot_C"/>
</dbReference>
<evidence type="ECO:0000313" key="1">
    <source>
        <dbReference type="EMBL" id="SHH54834.1"/>
    </source>
</evidence>
<dbReference type="EMBL" id="FQWM01000006">
    <property type="protein sequence ID" value="SHH54834.1"/>
    <property type="molecule type" value="Genomic_DNA"/>
</dbReference>
<proteinExistence type="predicted"/>
<dbReference type="STRING" id="870908.SAMN04488044_2713"/>
<evidence type="ECO:0000313" key="2">
    <source>
        <dbReference type="Proteomes" id="UP000184211"/>
    </source>
</evidence>
<organism evidence="1 2">
    <name type="scientific">Cognatishimia maritima</name>
    <dbReference type="NCBI Taxonomy" id="870908"/>
    <lineage>
        <taxon>Bacteria</taxon>
        <taxon>Pseudomonadati</taxon>
        <taxon>Pseudomonadota</taxon>
        <taxon>Alphaproteobacteria</taxon>
        <taxon>Rhodobacterales</taxon>
        <taxon>Paracoccaceae</taxon>
        <taxon>Cognatishimia</taxon>
    </lineage>
</organism>
<dbReference type="SUPFAM" id="SSF51120">
    <property type="entry name" value="beta-Roll"/>
    <property type="match status" value="1"/>
</dbReference>
<dbReference type="InterPro" id="IPR001343">
    <property type="entry name" value="Hemolysn_Ca-bd"/>
</dbReference>
<dbReference type="OrthoDB" id="7783360at2"/>
<dbReference type="Gene3D" id="2.150.10.10">
    <property type="entry name" value="Serralysin-like metalloprotease, C-terminal"/>
    <property type="match status" value="1"/>
</dbReference>